<comment type="subcellular location">
    <subcellularLocation>
        <location evidence="3">Endoplasmic reticulum membrane</location>
        <topology evidence="3">Peripheral membrane protein</topology>
    </subcellularLocation>
    <subcellularLocation>
        <location evidence="2">Microsome membrane</location>
        <topology evidence="2">Peripheral membrane protein</topology>
    </subcellularLocation>
</comment>
<dbReference type="GO" id="GO:0016705">
    <property type="term" value="F:oxidoreductase activity, acting on paired donors, with incorporation or reduction of molecular oxygen"/>
    <property type="evidence" value="ECO:0007669"/>
    <property type="project" value="InterPro"/>
</dbReference>
<comment type="cofactor">
    <cofactor evidence="1">
        <name>heme</name>
        <dbReference type="ChEBI" id="CHEBI:30413"/>
    </cofactor>
</comment>
<dbReference type="Gene3D" id="1.10.630.10">
    <property type="entry name" value="Cytochrome P450"/>
    <property type="match status" value="1"/>
</dbReference>
<evidence type="ECO:0000256" key="12">
    <source>
        <dbReference type="ARBA" id="ARBA00023136"/>
    </source>
</evidence>
<keyword evidence="11" id="KW-0503">Monooxygenase</keyword>
<dbReference type="InterPro" id="IPR036396">
    <property type="entry name" value="Cyt_P450_sf"/>
</dbReference>
<dbReference type="PANTHER" id="PTHR24292">
    <property type="entry name" value="CYTOCHROME P450"/>
    <property type="match status" value="1"/>
</dbReference>
<dbReference type="Pfam" id="PF00067">
    <property type="entry name" value="p450"/>
    <property type="match status" value="1"/>
</dbReference>
<sequence length="109" mass="12498">PRPVTDNQLTAELLNFFIAALDTSPNTISFTLFELARNRDIQERVREEIEEVLIGNDGVLNTDCLKQMKYLLQVINETLRIYPPLPNVERKCSKDYKISGTDLTIERGT</sequence>
<keyword evidence="8" id="KW-0492">Microsome</keyword>
<dbReference type="EMBL" id="KF044284">
    <property type="protein sequence ID" value="AGT57856.1"/>
    <property type="molecule type" value="mRNA"/>
</dbReference>
<keyword evidence="5" id="KW-0349">Heme</keyword>
<comment type="similarity">
    <text evidence="4">Belongs to the cytochrome P450 family.</text>
</comment>
<name>V5K5K1_LEPDE</name>
<evidence type="ECO:0000256" key="1">
    <source>
        <dbReference type="ARBA" id="ARBA00001971"/>
    </source>
</evidence>
<keyword evidence="10" id="KW-0408">Iron</keyword>
<keyword evidence="12" id="KW-0472">Membrane</keyword>
<keyword evidence="9" id="KW-0560">Oxidoreductase</keyword>
<dbReference type="GO" id="GO:0004497">
    <property type="term" value="F:monooxygenase activity"/>
    <property type="evidence" value="ECO:0007669"/>
    <property type="project" value="UniProtKB-KW"/>
</dbReference>
<evidence type="ECO:0000256" key="11">
    <source>
        <dbReference type="ARBA" id="ARBA00023033"/>
    </source>
</evidence>
<dbReference type="PANTHER" id="PTHR24292:SF54">
    <property type="entry name" value="CYP9F3-RELATED"/>
    <property type="match status" value="1"/>
</dbReference>
<evidence type="ECO:0000256" key="7">
    <source>
        <dbReference type="ARBA" id="ARBA00022824"/>
    </source>
</evidence>
<evidence type="ECO:0000256" key="10">
    <source>
        <dbReference type="ARBA" id="ARBA00023004"/>
    </source>
</evidence>
<evidence type="ECO:0000256" key="2">
    <source>
        <dbReference type="ARBA" id="ARBA00004174"/>
    </source>
</evidence>
<dbReference type="InterPro" id="IPR002401">
    <property type="entry name" value="Cyt_P450_E_grp-I"/>
</dbReference>
<dbReference type="GO" id="GO:0020037">
    <property type="term" value="F:heme binding"/>
    <property type="evidence" value="ECO:0007669"/>
    <property type="project" value="InterPro"/>
</dbReference>
<evidence type="ECO:0000256" key="8">
    <source>
        <dbReference type="ARBA" id="ARBA00022848"/>
    </source>
</evidence>
<dbReference type="AlphaFoldDB" id="V5K5K1"/>
<evidence type="ECO:0000313" key="13">
    <source>
        <dbReference type="EMBL" id="AGT57856.1"/>
    </source>
</evidence>
<organism evidence="13">
    <name type="scientific">Leptinotarsa decemlineata</name>
    <name type="common">Colorado potato beetle</name>
    <name type="synonym">Doryphora decemlineata</name>
    <dbReference type="NCBI Taxonomy" id="7539"/>
    <lineage>
        <taxon>Eukaryota</taxon>
        <taxon>Metazoa</taxon>
        <taxon>Ecdysozoa</taxon>
        <taxon>Arthropoda</taxon>
        <taxon>Hexapoda</taxon>
        <taxon>Insecta</taxon>
        <taxon>Pterygota</taxon>
        <taxon>Neoptera</taxon>
        <taxon>Endopterygota</taxon>
        <taxon>Coleoptera</taxon>
        <taxon>Polyphaga</taxon>
        <taxon>Cucujiformia</taxon>
        <taxon>Chrysomeloidea</taxon>
        <taxon>Chrysomelidae</taxon>
        <taxon>Chrysomelinae</taxon>
        <taxon>Doryphorini</taxon>
        <taxon>Leptinotarsa</taxon>
    </lineage>
</organism>
<feature type="non-terminal residue" evidence="13">
    <location>
        <position position="1"/>
    </location>
</feature>
<dbReference type="InterPro" id="IPR001128">
    <property type="entry name" value="Cyt_P450"/>
</dbReference>
<reference evidence="13" key="1">
    <citation type="journal article" date="2013" name="Pestic. Biochem. Physiol.">
        <title>Identification of cytochrome P450 monooxygenase genes and their expression profiles in cyhalothrin-treated Colorado potato beetle, Leptinotarsa decemlineata.</title>
        <authorList>
            <person name="Wan P.J."/>
            <person name="Shi X.Q."/>
            <person name="Kong Y."/>
            <person name="Zhou L.T."/>
            <person name="Guo W.C."/>
            <person name="Ahmat T."/>
            <person name="Li G.Q."/>
        </authorList>
    </citation>
    <scope>NUCLEOTIDE SEQUENCE</scope>
</reference>
<dbReference type="GO" id="GO:0005789">
    <property type="term" value="C:endoplasmic reticulum membrane"/>
    <property type="evidence" value="ECO:0007669"/>
    <property type="project" value="UniProtKB-SubCell"/>
</dbReference>
<reference evidence="13" key="2">
    <citation type="submission" date="2013-05" db="EMBL/GenBank/DDBJ databases">
        <authorList>
            <person name="Wan P.-J."/>
        </authorList>
    </citation>
    <scope>NUCLEOTIDE SEQUENCE</scope>
</reference>
<dbReference type="SUPFAM" id="SSF48264">
    <property type="entry name" value="Cytochrome P450"/>
    <property type="match status" value="1"/>
</dbReference>
<evidence type="ECO:0000256" key="3">
    <source>
        <dbReference type="ARBA" id="ARBA00004406"/>
    </source>
</evidence>
<gene>
    <name evidence="13" type="primary">Cyp6ed2</name>
</gene>
<evidence type="ECO:0000256" key="9">
    <source>
        <dbReference type="ARBA" id="ARBA00023002"/>
    </source>
</evidence>
<evidence type="ECO:0000256" key="4">
    <source>
        <dbReference type="ARBA" id="ARBA00010617"/>
    </source>
</evidence>
<dbReference type="InterPro" id="IPR050476">
    <property type="entry name" value="Insect_CytP450_Detox"/>
</dbReference>
<evidence type="ECO:0000256" key="6">
    <source>
        <dbReference type="ARBA" id="ARBA00022723"/>
    </source>
</evidence>
<evidence type="ECO:0000256" key="5">
    <source>
        <dbReference type="ARBA" id="ARBA00022617"/>
    </source>
</evidence>
<keyword evidence="7" id="KW-0256">Endoplasmic reticulum</keyword>
<dbReference type="GO" id="GO:0005506">
    <property type="term" value="F:iron ion binding"/>
    <property type="evidence" value="ECO:0007669"/>
    <property type="project" value="InterPro"/>
</dbReference>
<dbReference type="PRINTS" id="PR00463">
    <property type="entry name" value="EP450I"/>
</dbReference>
<accession>V5K5K1</accession>
<proteinExistence type="evidence at transcript level"/>
<keyword evidence="6" id="KW-0479">Metal-binding</keyword>
<protein>
    <submittedName>
        <fullName evidence="13">Cytochrome P450 6ed2</fullName>
    </submittedName>
</protein>
<feature type="non-terminal residue" evidence="13">
    <location>
        <position position="109"/>
    </location>
</feature>